<accession>A0A4Y2WDE5</accession>
<comment type="caution">
    <text evidence="2">The sequence shown here is derived from an EMBL/GenBank/DDBJ whole genome shotgun (WGS) entry which is preliminary data.</text>
</comment>
<keyword evidence="3" id="KW-1185">Reference proteome</keyword>
<organism evidence="2 3">
    <name type="scientific">Araneus ventricosus</name>
    <name type="common">Orbweaver spider</name>
    <name type="synonym">Epeira ventricosa</name>
    <dbReference type="NCBI Taxonomy" id="182803"/>
    <lineage>
        <taxon>Eukaryota</taxon>
        <taxon>Metazoa</taxon>
        <taxon>Ecdysozoa</taxon>
        <taxon>Arthropoda</taxon>
        <taxon>Chelicerata</taxon>
        <taxon>Arachnida</taxon>
        <taxon>Araneae</taxon>
        <taxon>Araneomorphae</taxon>
        <taxon>Entelegynae</taxon>
        <taxon>Araneoidea</taxon>
        <taxon>Araneidae</taxon>
        <taxon>Araneus</taxon>
    </lineage>
</organism>
<gene>
    <name evidence="2" type="ORF">AVEN_90778_1</name>
</gene>
<reference evidence="2 3" key="1">
    <citation type="journal article" date="2019" name="Sci. Rep.">
        <title>Orb-weaving spider Araneus ventricosus genome elucidates the spidroin gene catalogue.</title>
        <authorList>
            <person name="Kono N."/>
            <person name="Nakamura H."/>
            <person name="Ohtoshi R."/>
            <person name="Moran D.A.P."/>
            <person name="Shinohara A."/>
            <person name="Yoshida Y."/>
            <person name="Fujiwara M."/>
            <person name="Mori M."/>
            <person name="Tomita M."/>
            <person name="Arakawa K."/>
        </authorList>
    </citation>
    <scope>NUCLEOTIDE SEQUENCE [LARGE SCALE GENOMIC DNA]</scope>
</reference>
<dbReference type="Proteomes" id="UP000499080">
    <property type="component" value="Unassembled WGS sequence"/>
</dbReference>
<feature type="compositionally biased region" description="Basic and acidic residues" evidence="1">
    <location>
        <begin position="18"/>
        <end position="27"/>
    </location>
</feature>
<sequence>MTSTKPRAISKIMMPAREPTKIKKQEVARPPSWYASKLEIEKNRLKSLRRRPQTAPQDQRRRRFLTLKKDQALYIRHVKQAKNSG</sequence>
<name>A0A4Y2WDE5_ARAVE</name>
<dbReference type="AlphaFoldDB" id="A0A4Y2WDE5"/>
<feature type="region of interest" description="Disordered" evidence="1">
    <location>
        <begin position="1"/>
        <end position="28"/>
    </location>
</feature>
<protein>
    <submittedName>
        <fullName evidence="2">Uncharacterized protein</fullName>
    </submittedName>
</protein>
<evidence type="ECO:0000313" key="2">
    <source>
        <dbReference type="EMBL" id="GBO34981.1"/>
    </source>
</evidence>
<evidence type="ECO:0000313" key="3">
    <source>
        <dbReference type="Proteomes" id="UP000499080"/>
    </source>
</evidence>
<evidence type="ECO:0000256" key="1">
    <source>
        <dbReference type="SAM" id="MobiDB-lite"/>
    </source>
</evidence>
<proteinExistence type="predicted"/>
<dbReference type="EMBL" id="BGPR01058904">
    <property type="protein sequence ID" value="GBO34981.1"/>
    <property type="molecule type" value="Genomic_DNA"/>
</dbReference>